<dbReference type="InterPro" id="IPR029044">
    <property type="entry name" value="Nucleotide-diphossugar_trans"/>
</dbReference>
<dbReference type="NCBIfam" id="NF003952">
    <property type="entry name" value="PRK05450.1-5"/>
    <property type="match status" value="1"/>
</dbReference>
<keyword evidence="3 4" id="KW-0448">Lipopolysaccharide biosynthesis</keyword>
<dbReference type="Gene3D" id="3.90.550.10">
    <property type="entry name" value="Spore Coat Polysaccharide Biosynthesis Protein SpsA, Chain A"/>
    <property type="match status" value="1"/>
</dbReference>
<dbReference type="GO" id="GO:0008690">
    <property type="term" value="F:3-deoxy-manno-octulosonate cytidylyltransferase activity"/>
    <property type="evidence" value="ECO:0007669"/>
    <property type="project" value="UniProtKB-EC"/>
</dbReference>
<dbReference type="Pfam" id="PF02348">
    <property type="entry name" value="CTP_transf_3"/>
    <property type="match status" value="1"/>
</dbReference>
<dbReference type="Proteomes" id="UP001205566">
    <property type="component" value="Unassembled WGS sequence"/>
</dbReference>
<dbReference type="EMBL" id="JACASI010000037">
    <property type="protein sequence ID" value="MCQ3830735.1"/>
    <property type="molecule type" value="Genomic_DNA"/>
</dbReference>
<dbReference type="PANTHER" id="PTHR42866">
    <property type="entry name" value="3-DEOXY-MANNO-OCTULOSONATE CYTIDYLYLTRANSFERASE"/>
    <property type="match status" value="1"/>
</dbReference>
<reference evidence="5" key="1">
    <citation type="thesis" date="2020" institute="Technische Universitat Dresden" country="Dresden, Germany">
        <title>The Agarolytic System of Microbulbifer elongatus PORT2, Isolated from Batu Karas, Pangandaran West Java Indonesia.</title>
        <authorList>
            <person name="Anggraeni S.R."/>
        </authorList>
    </citation>
    <scope>NUCLEOTIDE SEQUENCE</scope>
    <source>
        <strain evidence="5">PORT2</strain>
    </source>
</reference>
<evidence type="ECO:0000256" key="2">
    <source>
        <dbReference type="ARBA" id="ARBA00022695"/>
    </source>
</evidence>
<name>A0ABT1P3N9_9GAMM</name>
<dbReference type="SUPFAM" id="SSF53448">
    <property type="entry name" value="Nucleotide-diphospho-sugar transferases"/>
    <property type="match status" value="1"/>
</dbReference>
<dbReference type="PANTHER" id="PTHR42866:SF2">
    <property type="entry name" value="3-DEOXY-MANNO-OCTULOSONATE CYTIDYLYLTRANSFERASE, MITOCHONDRIAL"/>
    <property type="match status" value="1"/>
</dbReference>
<accession>A0ABT1P3N9</accession>
<comment type="subcellular location">
    <subcellularLocation>
        <location evidence="4">Cytoplasm</location>
    </subcellularLocation>
</comment>
<keyword evidence="6" id="KW-1185">Reference proteome</keyword>
<dbReference type="EC" id="2.7.7.38" evidence="4"/>
<gene>
    <name evidence="4 5" type="primary">kdsB</name>
    <name evidence="5" type="ORF">HXX02_14945</name>
</gene>
<comment type="function">
    <text evidence="4">Activates KDO (a required 8-carbon sugar) for incorporation into bacterial lipopolysaccharide in Gram-negative bacteria.</text>
</comment>
<evidence type="ECO:0000313" key="6">
    <source>
        <dbReference type="Proteomes" id="UP001205566"/>
    </source>
</evidence>
<keyword evidence="4" id="KW-0963">Cytoplasm</keyword>
<sequence>MSTSGELSFDVIIPARYASSRLPGKPLAEIAGKTMVQRVYERASESAAERIIVATDDERVADAVAAFGGQVCMTRGDHASGTDRLQEVAAKLGLAEARILVNVQGDEPLIPPAVINQVAANLAQNTAAGVATLAEPIESVEDFLNPNIVKLVCEENGLARYFSRAPIPWPRDAFARDRTVLPAGVHPRRHIGIYAYRAALLNLFVGWPMAPLEQIEALEQLRFLFNGHAIHVADACEAVPGGVDTEQDLARMRSLFH</sequence>
<evidence type="ECO:0000256" key="1">
    <source>
        <dbReference type="ARBA" id="ARBA00022679"/>
    </source>
</evidence>
<evidence type="ECO:0000256" key="4">
    <source>
        <dbReference type="HAMAP-Rule" id="MF_00057"/>
    </source>
</evidence>
<comment type="similarity">
    <text evidence="4">Belongs to the KdsB family.</text>
</comment>
<dbReference type="NCBIfam" id="TIGR00466">
    <property type="entry name" value="kdsB"/>
    <property type="match status" value="1"/>
</dbReference>
<proteinExistence type="inferred from homology"/>
<comment type="catalytic activity">
    <reaction evidence="4">
        <text>3-deoxy-alpha-D-manno-oct-2-ulosonate + CTP = CMP-3-deoxy-beta-D-manno-octulosonate + diphosphate</text>
        <dbReference type="Rhea" id="RHEA:23448"/>
        <dbReference type="ChEBI" id="CHEBI:33019"/>
        <dbReference type="ChEBI" id="CHEBI:37563"/>
        <dbReference type="ChEBI" id="CHEBI:85986"/>
        <dbReference type="ChEBI" id="CHEBI:85987"/>
        <dbReference type="EC" id="2.7.7.38"/>
    </reaction>
</comment>
<dbReference type="NCBIfam" id="NF003950">
    <property type="entry name" value="PRK05450.1-3"/>
    <property type="match status" value="1"/>
</dbReference>
<comment type="pathway">
    <text evidence="4">Nucleotide-sugar biosynthesis; CMP-3-deoxy-D-manno-octulosonate biosynthesis; CMP-3-deoxy-D-manno-octulosonate from 3-deoxy-D-manno-octulosonate and CTP: step 1/1.</text>
</comment>
<dbReference type="InterPro" id="IPR003329">
    <property type="entry name" value="Cytidylyl_trans"/>
</dbReference>
<dbReference type="InterPro" id="IPR004528">
    <property type="entry name" value="KdsB"/>
</dbReference>
<evidence type="ECO:0000313" key="5">
    <source>
        <dbReference type="EMBL" id="MCQ3830735.1"/>
    </source>
</evidence>
<protein>
    <recommendedName>
        <fullName evidence="4">3-deoxy-manno-octulosonate cytidylyltransferase</fullName>
        <ecNumber evidence="4">2.7.7.38</ecNumber>
    </recommendedName>
    <alternativeName>
        <fullName evidence="4">CMP-2-keto-3-deoxyoctulosonic acid synthase</fullName>
        <shortName evidence="4">CKS</shortName>
        <shortName evidence="4">CMP-KDO synthase</shortName>
    </alternativeName>
</protein>
<keyword evidence="1 4" id="KW-0808">Transferase</keyword>
<organism evidence="5 6">
    <name type="scientific">Microbulbifer elongatus</name>
    <dbReference type="NCBI Taxonomy" id="86173"/>
    <lineage>
        <taxon>Bacteria</taxon>
        <taxon>Pseudomonadati</taxon>
        <taxon>Pseudomonadota</taxon>
        <taxon>Gammaproteobacteria</taxon>
        <taxon>Cellvibrionales</taxon>
        <taxon>Microbulbiferaceae</taxon>
        <taxon>Microbulbifer</taxon>
    </lineage>
</organism>
<keyword evidence="2 4" id="KW-0548">Nucleotidyltransferase</keyword>
<comment type="caution">
    <text evidence="5">The sequence shown here is derived from an EMBL/GenBank/DDBJ whole genome shotgun (WGS) entry which is preliminary data.</text>
</comment>
<dbReference type="CDD" id="cd02517">
    <property type="entry name" value="CMP-KDO-Synthetase"/>
    <property type="match status" value="1"/>
</dbReference>
<dbReference type="NCBIfam" id="NF009905">
    <property type="entry name" value="PRK13368.1"/>
    <property type="match status" value="1"/>
</dbReference>
<evidence type="ECO:0000256" key="3">
    <source>
        <dbReference type="ARBA" id="ARBA00022985"/>
    </source>
</evidence>
<dbReference type="HAMAP" id="MF_00057">
    <property type="entry name" value="KdsB"/>
    <property type="match status" value="1"/>
</dbReference>